<reference evidence="2" key="1">
    <citation type="submission" date="2015-07" db="EMBL/GenBank/DDBJ databases">
        <title>Draft Genome Sequences of Anaerolinea thermolimosa IMO-1, Bellilinea caldifistulae GOMI-1, Leptolinea tardivitalis YMTK-2, Levilinea saccharolytica KIBI-1,Longilinea arvoryzae KOME-1, Previously Described as Members of the Anaerolineaceae (Chloroflexi).</title>
        <authorList>
            <person name="Sekiguchi Y."/>
            <person name="Ohashi A."/>
            <person name="Matsuura N."/>
            <person name="Tourlousse M.D."/>
        </authorList>
    </citation>
    <scope>NUCLEOTIDE SEQUENCE [LARGE SCALE GENOMIC DNA]</scope>
    <source>
        <strain evidence="2">KOME-1</strain>
    </source>
</reference>
<proteinExistence type="predicted"/>
<keyword evidence="3" id="KW-1185">Reference proteome</keyword>
<feature type="domain" description="YbaK/aminoacyl-tRNA synthetase-associated" evidence="1">
    <location>
        <begin position="31"/>
        <end position="144"/>
    </location>
</feature>
<evidence type="ECO:0000259" key="1">
    <source>
        <dbReference type="Pfam" id="PF04073"/>
    </source>
</evidence>
<dbReference type="RefSeq" id="WP_075074045.1">
    <property type="nucleotide sequence ID" value="NZ_DF967972.1"/>
</dbReference>
<sequence>MPFIESLDTPAIHFLLQAGVAFKIFHHLSKIQSLRQAAEERGQATDQIVRSILFRLSTGDFVMVLMAGESQISWKSLRAYLGERRLTLAAPQDVLEQTGYEIGAVTPFGLPRSLRILANPSVFVYPEISLGSGKKGYAILIQPGLLKTLIENLEIAPLTE</sequence>
<dbReference type="Pfam" id="PF04073">
    <property type="entry name" value="tRNA_edit"/>
    <property type="match status" value="1"/>
</dbReference>
<dbReference type="InterPro" id="IPR007214">
    <property type="entry name" value="YbaK/aa-tRNA-synth-assoc-dom"/>
</dbReference>
<evidence type="ECO:0000313" key="3">
    <source>
        <dbReference type="Proteomes" id="UP000055060"/>
    </source>
</evidence>
<dbReference type="Proteomes" id="UP000055060">
    <property type="component" value="Unassembled WGS sequence"/>
</dbReference>
<dbReference type="STRING" id="360412.LARV_02595"/>
<dbReference type="GO" id="GO:0002161">
    <property type="term" value="F:aminoacyl-tRNA deacylase activity"/>
    <property type="evidence" value="ECO:0007669"/>
    <property type="project" value="InterPro"/>
</dbReference>
<dbReference type="PANTHER" id="PTHR30411">
    <property type="entry name" value="CYTOPLASMIC PROTEIN"/>
    <property type="match status" value="1"/>
</dbReference>
<dbReference type="EMBL" id="DF967972">
    <property type="protein sequence ID" value="GAP14819.1"/>
    <property type="molecule type" value="Genomic_DNA"/>
</dbReference>
<dbReference type="InterPro" id="IPR036754">
    <property type="entry name" value="YbaK/aa-tRNA-synt-asso_dom_sf"/>
</dbReference>
<accession>A0A0S7BJN4</accession>
<dbReference type="AlphaFoldDB" id="A0A0S7BJN4"/>
<dbReference type="Gene3D" id="3.90.960.10">
    <property type="entry name" value="YbaK/aminoacyl-tRNA synthetase-associated domain"/>
    <property type="match status" value="1"/>
</dbReference>
<name>A0A0S7BJN4_9CHLR</name>
<dbReference type="SUPFAM" id="SSF55826">
    <property type="entry name" value="YbaK/ProRS associated domain"/>
    <property type="match status" value="1"/>
</dbReference>
<gene>
    <name evidence="2" type="ORF">LARV_02595</name>
</gene>
<organism evidence="2">
    <name type="scientific">Longilinea arvoryzae</name>
    <dbReference type="NCBI Taxonomy" id="360412"/>
    <lineage>
        <taxon>Bacteria</taxon>
        <taxon>Bacillati</taxon>
        <taxon>Chloroflexota</taxon>
        <taxon>Anaerolineae</taxon>
        <taxon>Anaerolineales</taxon>
        <taxon>Anaerolineaceae</taxon>
        <taxon>Longilinea</taxon>
    </lineage>
</organism>
<dbReference type="PANTHER" id="PTHR30411:SF1">
    <property type="entry name" value="CYTOPLASMIC PROTEIN"/>
    <property type="match status" value="1"/>
</dbReference>
<evidence type="ECO:0000313" key="2">
    <source>
        <dbReference type="EMBL" id="GAP14819.1"/>
    </source>
</evidence>
<dbReference type="OrthoDB" id="9798760at2"/>
<dbReference type="CDD" id="cd04332">
    <property type="entry name" value="YbaK_like"/>
    <property type="match status" value="1"/>
</dbReference>
<protein>
    <submittedName>
        <fullName evidence="2">Uncharacterized conserved protein</fullName>
    </submittedName>
</protein>